<keyword evidence="2" id="KW-1185">Reference proteome</keyword>
<name>A0ABP9ZA07_9FUNG</name>
<evidence type="ECO:0000313" key="1">
    <source>
        <dbReference type="EMBL" id="GAA5815894.1"/>
    </source>
</evidence>
<reference evidence="1 2" key="1">
    <citation type="submission" date="2024-04" db="EMBL/GenBank/DDBJ databases">
        <title>genome sequences of Mucor flavus KT1a and Helicostylum pulchrum KT1b strains isolated from the surface of a dry-aged beef.</title>
        <authorList>
            <person name="Toyotome T."/>
            <person name="Hosono M."/>
            <person name="Torimaru M."/>
            <person name="Fukuda K."/>
            <person name="Mikami N."/>
        </authorList>
    </citation>
    <scope>NUCLEOTIDE SEQUENCE [LARGE SCALE GENOMIC DNA]</scope>
    <source>
        <strain evidence="1 2">KT1a</strain>
    </source>
</reference>
<dbReference type="EMBL" id="BAABUK010000028">
    <property type="protein sequence ID" value="GAA5815894.1"/>
    <property type="molecule type" value="Genomic_DNA"/>
</dbReference>
<comment type="caution">
    <text evidence="1">The sequence shown here is derived from an EMBL/GenBank/DDBJ whole genome shotgun (WGS) entry which is preliminary data.</text>
</comment>
<protein>
    <submittedName>
        <fullName evidence="1">Uncharacterized protein</fullName>
    </submittedName>
</protein>
<proteinExistence type="predicted"/>
<accession>A0ABP9ZA07</accession>
<gene>
    <name evidence="1" type="ORF">MFLAVUS_009413</name>
</gene>
<sequence>MPLAVKAGGGITSHMPFNEIVFRKDNDEEVVEELPEFENLKELYNQVPLIYEAEFSELNYDAVNDYNDAYDRLLKYIRISYRRRQVVTSLFDYPIKRWSLIHKGNHSIVHVPLSGVPTTYYFLKKLIKTV</sequence>
<evidence type="ECO:0000313" key="2">
    <source>
        <dbReference type="Proteomes" id="UP001473302"/>
    </source>
</evidence>
<organism evidence="1 2">
    <name type="scientific">Mucor flavus</name>
    <dbReference type="NCBI Taxonomy" id="439312"/>
    <lineage>
        <taxon>Eukaryota</taxon>
        <taxon>Fungi</taxon>
        <taxon>Fungi incertae sedis</taxon>
        <taxon>Mucoromycota</taxon>
        <taxon>Mucoromycotina</taxon>
        <taxon>Mucoromycetes</taxon>
        <taxon>Mucorales</taxon>
        <taxon>Mucorineae</taxon>
        <taxon>Mucoraceae</taxon>
        <taxon>Mucor</taxon>
    </lineage>
</organism>
<dbReference type="Proteomes" id="UP001473302">
    <property type="component" value="Unassembled WGS sequence"/>
</dbReference>